<organism evidence="2 3">
    <name type="scientific">Stephania cephalantha</name>
    <dbReference type="NCBI Taxonomy" id="152367"/>
    <lineage>
        <taxon>Eukaryota</taxon>
        <taxon>Viridiplantae</taxon>
        <taxon>Streptophyta</taxon>
        <taxon>Embryophyta</taxon>
        <taxon>Tracheophyta</taxon>
        <taxon>Spermatophyta</taxon>
        <taxon>Magnoliopsida</taxon>
        <taxon>Ranunculales</taxon>
        <taxon>Menispermaceae</taxon>
        <taxon>Menispermoideae</taxon>
        <taxon>Cissampelideae</taxon>
        <taxon>Stephania</taxon>
    </lineage>
</organism>
<feature type="compositionally biased region" description="Basic and acidic residues" evidence="1">
    <location>
        <begin position="35"/>
        <end position="45"/>
    </location>
</feature>
<reference evidence="2 3" key="1">
    <citation type="submission" date="2024-01" db="EMBL/GenBank/DDBJ databases">
        <title>Genome assemblies of Stephania.</title>
        <authorList>
            <person name="Yang L."/>
        </authorList>
    </citation>
    <scope>NUCLEOTIDE SEQUENCE [LARGE SCALE GENOMIC DNA]</scope>
    <source>
        <strain evidence="2">JXDWG</strain>
        <tissue evidence="2">Leaf</tissue>
    </source>
</reference>
<dbReference type="AlphaFoldDB" id="A0AAP0Q4L8"/>
<comment type="caution">
    <text evidence="2">The sequence shown here is derived from an EMBL/GenBank/DDBJ whole genome shotgun (WGS) entry which is preliminary data.</text>
</comment>
<dbReference type="Proteomes" id="UP001419268">
    <property type="component" value="Unassembled WGS sequence"/>
</dbReference>
<protein>
    <submittedName>
        <fullName evidence="2">Uncharacterized protein</fullName>
    </submittedName>
</protein>
<name>A0AAP0Q4L8_9MAGN</name>
<dbReference type="EMBL" id="JBBNAG010000001">
    <property type="protein sequence ID" value="KAK9167572.1"/>
    <property type="molecule type" value="Genomic_DNA"/>
</dbReference>
<evidence type="ECO:0000256" key="1">
    <source>
        <dbReference type="SAM" id="MobiDB-lite"/>
    </source>
</evidence>
<feature type="compositionally biased region" description="Basic and acidic residues" evidence="1">
    <location>
        <begin position="53"/>
        <end position="68"/>
    </location>
</feature>
<gene>
    <name evidence="2" type="ORF">Scep_002763</name>
</gene>
<evidence type="ECO:0000313" key="3">
    <source>
        <dbReference type="Proteomes" id="UP001419268"/>
    </source>
</evidence>
<feature type="region of interest" description="Disordered" evidence="1">
    <location>
        <begin position="35"/>
        <end position="84"/>
    </location>
</feature>
<proteinExistence type="predicted"/>
<keyword evidence="3" id="KW-1185">Reference proteome</keyword>
<accession>A0AAP0Q4L8</accession>
<sequence>MCGSHSSQPKSYKLVNLTPKSKLYLFNLSRSVEEKRKKNLTEERKKKPKRGRRKEERERERGRERETELEGGDQGPSSKHRSGKEKFGDFLERFGDSPHSFVCLDFCCIIIVMSFWVVH</sequence>
<evidence type="ECO:0000313" key="2">
    <source>
        <dbReference type="EMBL" id="KAK9167572.1"/>
    </source>
</evidence>